<dbReference type="SUPFAM" id="SSF51735">
    <property type="entry name" value="NAD(P)-binding Rossmann-fold domains"/>
    <property type="match status" value="1"/>
</dbReference>
<dbReference type="Proteomes" id="UP001271007">
    <property type="component" value="Unassembled WGS sequence"/>
</dbReference>
<evidence type="ECO:0000313" key="3">
    <source>
        <dbReference type="Proteomes" id="UP001271007"/>
    </source>
</evidence>
<name>A0AAJ0GGM5_9PEZI</name>
<evidence type="ECO:0008006" key="4">
    <source>
        <dbReference type="Google" id="ProtNLM"/>
    </source>
</evidence>
<gene>
    <name evidence="2" type="ORF">LTR09_002214</name>
</gene>
<reference evidence="2" key="1">
    <citation type="submission" date="2023-04" db="EMBL/GenBank/DDBJ databases">
        <title>Black Yeasts Isolated from many extreme environments.</title>
        <authorList>
            <person name="Coleine C."/>
            <person name="Stajich J.E."/>
            <person name="Selbmann L."/>
        </authorList>
    </citation>
    <scope>NUCLEOTIDE SEQUENCE</scope>
    <source>
        <strain evidence="2">CCFEE 5312</strain>
    </source>
</reference>
<proteinExistence type="predicted"/>
<organism evidence="2 3">
    <name type="scientific">Extremus antarcticus</name>
    <dbReference type="NCBI Taxonomy" id="702011"/>
    <lineage>
        <taxon>Eukaryota</taxon>
        <taxon>Fungi</taxon>
        <taxon>Dikarya</taxon>
        <taxon>Ascomycota</taxon>
        <taxon>Pezizomycotina</taxon>
        <taxon>Dothideomycetes</taxon>
        <taxon>Dothideomycetidae</taxon>
        <taxon>Mycosphaerellales</taxon>
        <taxon>Extremaceae</taxon>
        <taxon>Extremus</taxon>
    </lineage>
</organism>
<keyword evidence="3" id="KW-1185">Reference proteome</keyword>
<comment type="caution">
    <text evidence="2">The sequence shown here is derived from an EMBL/GenBank/DDBJ whole genome shotgun (WGS) entry which is preliminary data.</text>
</comment>
<protein>
    <recommendedName>
        <fullName evidence="4">NAD(P)-binding protein</fullName>
    </recommendedName>
</protein>
<accession>A0AAJ0GGM5</accession>
<keyword evidence="1" id="KW-0560">Oxidoreductase</keyword>
<dbReference type="EMBL" id="JAWDJX010000004">
    <property type="protein sequence ID" value="KAK3057175.1"/>
    <property type="molecule type" value="Genomic_DNA"/>
</dbReference>
<sequence>MPSLPSVRASNNALSTHHPSSTAVFVGATSGIGLATLEAFATHIPNPHALIVGRTRVAFAPHLENLRTINPKGTYTFFESDISLIANIDAVCAEITAYLSLSSAGGKPDSKAANIDLLFTSQGSLSFFGRHNTPEGLDLSVALRYYGRVRFTQLLLPHLNHKGGRALTVLAGTQEGKIFEDDLDLEHNYRLANAANHFASLLTLSYDAFAAQNPGIGFVHAFPGLTSTGFLGRSATGVLGVLMRWAIDPVLGLFVAKAGDVGERMLALAFDERFAHGSSPVDEKGEVVVNAVLKGYRGWRRRWWSIMGRFLSG</sequence>
<dbReference type="PANTHER" id="PTHR47534:SF3">
    <property type="entry name" value="ALCOHOL DEHYDROGENASE-LIKE C-TERMINAL DOMAIN-CONTAINING PROTEIN"/>
    <property type="match status" value="1"/>
</dbReference>
<evidence type="ECO:0000256" key="1">
    <source>
        <dbReference type="ARBA" id="ARBA00023002"/>
    </source>
</evidence>
<dbReference type="AlphaFoldDB" id="A0AAJ0GGM5"/>
<dbReference type="PANTHER" id="PTHR47534">
    <property type="entry name" value="YALI0E05731P"/>
    <property type="match status" value="1"/>
</dbReference>
<dbReference type="InterPro" id="IPR052228">
    <property type="entry name" value="Sec_Metab_Biosynth_Oxidored"/>
</dbReference>
<evidence type="ECO:0000313" key="2">
    <source>
        <dbReference type="EMBL" id="KAK3057175.1"/>
    </source>
</evidence>
<dbReference type="Gene3D" id="3.40.50.720">
    <property type="entry name" value="NAD(P)-binding Rossmann-like Domain"/>
    <property type="match status" value="1"/>
</dbReference>
<dbReference type="GO" id="GO:0016491">
    <property type="term" value="F:oxidoreductase activity"/>
    <property type="evidence" value="ECO:0007669"/>
    <property type="project" value="UniProtKB-KW"/>
</dbReference>
<dbReference type="InterPro" id="IPR036291">
    <property type="entry name" value="NAD(P)-bd_dom_sf"/>
</dbReference>